<sequence>MNKKFAIKISPLAGAVIMALSAPLAYGSGYSAAC</sequence>
<reference evidence="1 2" key="1">
    <citation type="submission" date="2019-03" db="EMBL/GenBank/DDBJ databases">
        <title>New insights into Acidothiobacillus thiooxidans sulfur metabolism through coupled gene expression, solution geochemistry, microscopy and spectroscopy analyses.</title>
        <authorList>
            <person name="Camacho D."/>
            <person name="Frazao R."/>
            <person name="Fouillen A."/>
            <person name="Nanci A."/>
            <person name="Lang B.F."/>
            <person name="Apte S.C."/>
            <person name="Baron C."/>
            <person name="Warren L.A."/>
        </authorList>
    </citation>
    <scope>NUCLEOTIDE SEQUENCE [LARGE SCALE GENOMIC DNA]</scope>
    <source>
        <strain evidence="1 2">ATCC 19377</strain>
    </source>
</reference>
<protein>
    <submittedName>
        <fullName evidence="1">Uncharacterized protein</fullName>
    </submittedName>
</protein>
<accession>A0A543PZ97</accession>
<dbReference type="AlphaFoldDB" id="A0A543PZ97"/>
<proteinExistence type="predicted"/>
<evidence type="ECO:0000313" key="1">
    <source>
        <dbReference type="EMBL" id="TQN49399.1"/>
    </source>
</evidence>
<organism evidence="1 2">
    <name type="scientific">Acidithiobacillus thiooxidans ATCC 19377</name>
    <dbReference type="NCBI Taxonomy" id="637390"/>
    <lineage>
        <taxon>Bacteria</taxon>
        <taxon>Pseudomonadati</taxon>
        <taxon>Pseudomonadota</taxon>
        <taxon>Acidithiobacillia</taxon>
        <taxon>Acidithiobacillales</taxon>
        <taxon>Acidithiobacillaceae</taxon>
        <taxon>Acidithiobacillus</taxon>
    </lineage>
</organism>
<dbReference type="EMBL" id="SZUV01000005">
    <property type="protein sequence ID" value="TQN49399.1"/>
    <property type="molecule type" value="Genomic_DNA"/>
</dbReference>
<name>A0A543PZ97_ACITH</name>
<comment type="caution">
    <text evidence="1">The sequence shown here is derived from an EMBL/GenBank/DDBJ whole genome shotgun (WGS) entry which is preliminary data.</text>
</comment>
<gene>
    <name evidence="1" type="ORF">DLNHIDIE_03251</name>
</gene>
<evidence type="ECO:0000313" key="2">
    <source>
        <dbReference type="Proteomes" id="UP000315403"/>
    </source>
</evidence>
<dbReference type="Proteomes" id="UP000315403">
    <property type="component" value="Unassembled WGS sequence"/>
</dbReference>